<dbReference type="PANTHER" id="PTHR12015">
    <property type="entry name" value="SMALL INDUCIBLE CYTOKINE A"/>
    <property type="match status" value="1"/>
</dbReference>
<dbReference type="InterPro" id="IPR001811">
    <property type="entry name" value="Chemokine_IL8-like_dom"/>
</dbReference>
<gene>
    <name evidence="7" type="ORF">FQA47_018668</name>
</gene>
<evidence type="ECO:0000256" key="1">
    <source>
        <dbReference type="ARBA" id="ARBA00004613"/>
    </source>
</evidence>
<organism evidence="7 8">
    <name type="scientific">Oryzias melastigma</name>
    <name type="common">Marine medaka</name>
    <dbReference type="NCBI Taxonomy" id="30732"/>
    <lineage>
        <taxon>Eukaryota</taxon>
        <taxon>Metazoa</taxon>
        <taxon>Chordata</taxon>
        <taxon>Craniata</taxon>
        <taxon>Vertebrata</taxon>
        <taxon>Euteleostomi</taxon>
        <taxon>Actinopterygii</taxon>
        <taxon>Neopterygii</taxon>
        <taxon>Teleostei</taxon>
        <taxon>Neoteleostei</taxon>
        <taxon>Acanthomorphata</taxon>
        <taxon>Ovalentaria</taxon>
        <taxon>Atherinomorphae</taxon>
        <taxon>Beloniformes</taxon>
        <taxon>Adrianichthyidae</taxon>
        <taxon>Oryziinae</taxon>
        <taxon>Oryzias</taxon>
    </lineage>
</organism>
<comment type="caution">
    <text evidence="7">The sequence shown here is derived from an EMBL/GenBank/DDBJ whole genome shotgun (WGS) entry which is preliminary data.</text>
</comment>
<evidence type="ECO:0000256" key="3">
    <source>
        <dbReference type="ARBA" id="ARBA00022525"/>
    </source>
</evidence>
<protein>
    <submittedName>
        <fullName evidence="7">C-C motif chemokine 4-like</fullName>
    </submittedName>
</protein>
<name>A0A834C0X9_ORYME</name>
<keyword evidence="3" id="KW-0964">Secreted</keyword>
<dbReference type="Gene3D" id="2.40.50.40">
    <property type="match status" value="1"/>
</dbReference>
<evidence type="ECO:0000256" key="2">
    <source>
        <dbReference type="ARBA" id="ARBA00022514"/>
    </source>
</evidence>
<feature type="chain" id="PRO_5032451657" evidence="5">
    <location>
        <begin position="19"/>
        <end position="93"/>
    </location>
</feature>
<keyword evidence="4 5" id="KW-0732">Signal</keyword>
<evidence type="ECO:0000313" key="8">
    <source>
        <dbReference type="Proteomes" id="UP000646548"/>
    </source>
</evidence>
<dbReference type="GO" id="GO:0008009">
    <property type="term" value="F:chemokine activity"/>
    <property type="evidence" value="ECO:0007669"/>
    <property type="project" value="InterPro"/>
</dbReference>
<evidence type="ECO:0000256" key="4">
    <source>
        <dbReference type="ARBA" id="ARBA00022729"/>
    </source>
</evidence>
<dbReference type="GO" id="GO:0005615">
    <property type="term" value="C:extracellular space"/>
    <property type="evidence" value="ECO:0007669"/>
    <property type="project" value="UniProtKB-KW"/>
</dbReference>
<dbReference type="Pfam" id="PF00048">
    <property type="entry name" value="IL8"/>
    <property type="match status" value="1"/>
</dbReference>
<dbReference type="AlphaFoldDB" id="A0A834C0X9"/>
<reference evidence="7" key="1">
    <citation type="journal article" name="BMC Genomics">
        <title>Long-read sequencing and de novo genome assembly of marine medaka (Oryzias melastigma).</title>
        <authorList>
            <person name="Liang P."/>
            <person name="Saqib H.S.A."/>
            <person name="Ni X."/>
            <person name="Shen Y."/>
        </authorList>
    </citation>
    <scope>NUCLEOTIDE SEQUENCE</scope>
    <source>
        <strain evidence="7">Bigg-433</strain>
    </source>
</reference>
<feature type="domain" description="Chemokine interleukin-8-like" evidence="6">
    <location>
        <begin position="29"/>
        <end position="87"/>
    </location>
</feature>
<sequence length="93" mass="10088">MKTLSVALLLLFVCCCSSMPAAVHQSTGPEQCCFEFSTVRVPAARVAGIIQTHPGCKHRAFIVSTVKGRQICFNDDSPWAKKIFNQKNSEGSG</sequence>
<dbReference type="SMART" id="SM00199">
    <property type="entry name" value="SCY"/>
    <property type="match status" value="1"/>
</dbReference>
<feature type="signal peptide" evidence="5">
    <location>
        <begin position="1"/>
        <end position="18"/>
    </location>
</feature>
<comment type="subcellular location">
    <subcellularLocation>
        <location evidence="1">Secreted</location>
    </subcellularLocation>
</comment>
<dbReference type="EMBL" id="WKFB01000416">
    <property type="protein sequence ID" value="KAF6723682.1"/>
    <property type="molecule type" value="Genomic_DNA"/>
</dbReference>
<evidence type="ECO:0000256" key="5">
    <source>
        <dbReference type="SAM" id="SignalP"/>
    </source>
</evidence>
<accession>A0A834C0X9</accession>
<keyword evidence="2" id="KW-0202">Cytokine</keyword>
<dbReference type="SUPFAM" id="SSF54117">
    <property type="entry name" value="Interleukin 8-like chemokines"/>
    <property type="match status" value="1"/>
</dbReference>
<evidence type="ECO:0000313" key="7">
    <source>
        <dbReference type="EMBL" id="KAF6723682.1"/>
    </source>
</evidence>
<dbReference type="InterPro" id="IPR036048">
    <property type="entry name" value="Interleukin_8-like_sf"/>
</dbReference>
<dbReference type="Proteomes" id="UP000646548">
    <property type="component" value="Unassembled WGS sequence"/>
</dbReference>
<dbReference type="PANTHER" id="PTHR12015:SF183">
    <property type="entry name" value="C-C MOTIF CHEMOKINE 3"/>
    <property type="match status" value="1"/>
</dbReference>
<proteinExistence type="predicted"/>
<dbReference type="InterPro" id="IPR039809">
    <property type="entry name" value="Chemokine_b/g/d"/>
</dbReference>
<evidence type="ECO:0000259" key="6">
    <source>
        <dbReference type="SMART" id="SM00199"/>
    </source>
</evidence>
<dbReference type="GO" id="GO:0006955">
    <property type="term" value="P:immune response"/>
    <property type="evidence" value="ECO:0007669"/>
    <property type="project" value="InterPro"/>
</dbReference>